<evidence type="ECO:0000256" key="11">
    <source>
        <dbReference type="HAMAP-Rule" id="MF_00484"/>
    </source>
</evidence>
<feature type="domain" description="Starch synthase catalytic" evidence="13">
    <location>
        <begin position="2"/>
        <end position="238"/>
    </location>
</feature>
<evidence type="ECO:0000256" key="4">
    <source>
        <dbReference type="ARBA" id="ARBA00010281"/>
    </source>
</evidence>
<sequence length="501" mass="55415">MKLLYVCSEAFPLAKTGGLGDVGGALPRALLKRGVQLRLLLPAYAATMAKAKAQGLKLLQTLTLEGCEVKLWQSRLPGSRVPVWLVDVPEFSAREGGLYGDASGNDWPDNAWRFYLFSRVAEQIAMNQAGLEFAPDMVHCHDWQTGLVPAFLNEYAQRPATVFTIHNLAYRGIFDHATFAALRLPGHWWHHEVLEFWGNFSFLKAGLVFADRLTTVSPSYAEEIQTAAFGCGLEGLLHHRRSVLRGLINGIDMDTWNPGSDKLLEVPYSRRSLKKKAGNKQALQTQMGLSVLADTPLLGFVGRLVEQKGVHLVLGALPELLAKGDCQFVAVGTGQHDYEEGLRALAQQFPGKVAVHIGYDESLSHRVEAGADAFLMPSLFEPCGLNQMYSQRYGTVPVCHYVGGLRDTVVHLAQSQIAGYLSGSLGLDDIDETGFLFSEPSAEALQQTLQQMMVCYRQNELWQRLQHNGMARDFSWEASCTGYIELYDELLSARQPMVARA</sequence>
<dbReference type="EC" id="2.4.1.21" evidence="5 11"/>
<evidence type="ECO:0000256" key="9">
    <source>
        <dbReference type="ARBA" id="ARBA00023056"/>
    </source>
</evidence>
<keyword evidence="15" id="KW-1185">Reference proteome</keyword>
<dbReference type="InterPro" id="IPR013534">
    <property type="entry name" value="Starch_synth_cat_dom"/>
</dbReference>
<comment type="catalytic activity">
    <reaction evidence="1 11">
        <text>[(1-&gt;4)-alpha-D-glucosyl](n) + ADP-alpha-D-glucose = [(1-&gt;4)-alpha-D-glucosyl](n+1) + ADP + H(+)</text>
        <dbReference type="Rhea" id="RHEA:18189"/>
        <dbReference type="Rhea" id="RHEA-COMP:9584"/>
        <dbReference type="Rhea" id="RHEA-COMP:9587"/>
        <dbReference type="ChEBI" id="CHEBI:15378"/>
        <dbReference type="ChEBI" id="CHEBI:15444"/>
        <dbReference type="ChEBI" id="CHEBI:57498"/>
        <dbReference type="ChEBI" id="CHEBI:456216"/>
        <dbReference type="EC" id="2.4.1.21"/>
    </reaction>
</comment>
<feature type="binding site" evidence="11">
    <location>
        <position position="15"/>
    </location>
    <ligand>
        <name>ADP-alpha-D-glucose</name>
        <dbReference type="ChEBI" id="CHEBI:57498"/>
    </ligand>
</feature>
<evidence type="ECO:0000256" key="8">
    <source>
        <dbReference type="ARBA" id="ARBA00022679"/>
    </source>
</evidence>
<dbReference type="InterPro" id="IPR011835">
    <property type="entry name" value="GS/SS"/>
</dbReference>
<evidence type="ECO:0000259" key="12">
    <source>
        <dbReference type="Pfam" id="PF00534"/>
    </source>
</evidence>
<feature type="domain" description="Glycosyl transferase family 1" evidence="12">
    <location>
        <begin position="294"/>
        <end position="456"/>
    </location>
</feature>
<reference evidence="14" key="1">
    <citation type="submission" date="2023-07" db="EMBL/GenBank/DDBJ databases">
        <title>Gilvimarinus algae sp. nov., isolated from the surface of Kelp.</title>
        <authorList>
            <person name="Sun Y.Y."/>
            <person name="Gong Y."/>
            <person name="Du Z.J."/>
        </authorList>
    </citation>
    <scope>NUCLEOTIDE SEQUENCE</scope>
    <source>
        <strain evidence="14">SDUM040014</strain>
    </source>
</reference>
<dbReference type="NCBIfam" id="TIGR02095">
    <property type="entry name" value="glgA"/>
    <property type="match status" value="1"/>
</dbReference>
<evidence type="ECO:0000256" key="3">
    <source>
        <dbReference type="ARBA" id="ARBA00004964"/>
    </source>
</evidence>
<dbReference type="PANTHER" id="PTHR45825">
    <property type="entry name" value="GRANULE-BOUND STARCH SYNTHASE 1, CHLOROPLASTIC/AMYLOPLASTIC"/>
    <property type="match status" value="1"/>
</dbReference>
<comment type="caution">
    <text evidence="14">The sequence shown here is derived from an EMBL/GenBank/DDBJ whole genome shotgun (WGS) entry which is preliminary data.</text>
</comment>
<dbReference type="RefSeq" id="WP_302712746.1">
    <property type="nucleotide sequence ID" value="NZ_JAULRT010000052.1"/>
</dbReference>
<dbReference type="HAMAP" id="MF_00484">
    <property type="entry name" value="Glycogen_synth"/>
    <property type="match status" value="1"/>
</dbReference>
<comment type="similarity">
    <text evidence="4 11">Belongs to the glycosyltransferase 1 family. Bacterial/plant glycogen synthase subfamily.</text>
</comment>
<dbReference type="CDD" id="cd03791">
    <property type="entry name" value="GT5_Glycogen_synthase_DULL1-like"/>
    <property type="match status" value="1"/>
</dbReference>
<evidence type="ECO:0000313" key="14">
    <source>
        <dbReference type="EMBL" id="MDO3382474.1"/>
    </source>
</evidence>
<evidence type="ECO:0000256" key="7">
    <source>
        <dbReference type="ARBA" id="ARBA00022676"/>
    </source>
</evidence>
<dbReference type="Pfam" id="PF00534">
    <property type="entry name" value="Glycos_transf_1"/>
    <property type="match status" value="1"/>
</dbReference>
<evidence type="ECO:0000256" key="10">
    <source>
        <dbReference type="ARBA" id="ARBA00031722"/>
    </source>
</evidence>
<comment type="function">
    <text evidence="2 11">Synthesizes alpha-1,4-glucan chains using ADP-glucose.</text>
</comment>
<evidence type="ECO:0000256" key="1">
    <source>
        <dbReference type="ARBA" id="ARBA00001478"/>
    </source>
</evidence>
<name>A0ABT8TEF8_9GAMM</name>
<evidence type="ECO:0000259" key="13">
    <source>
        <dbReference type="Pfam" id="PF08323"/>
    </source>
</evidence>
<dbReference type="EMBL" id="JAULRT010000052">
    <property type="protein sequence ID" value="MDO3382474.1"/>
    <property type="molecule type" value="Genomic_DNA"/>
</dbReference>
<evidence type="ECO:0000313" key="15">
    <source>
        <dbReference type="Proteomes" id="UP001168380"/>
    </source>
</evidence>
<dbReference type="Gene3D" id="3.40.50.2000">
    <property type="entry name" value="Glycogen Phosphorylase B"/>
    <property type="match status" value="2"/>
</dbReference>
<evidence type="ECO:0000256" key="6">
    <source>
        <dbReference type="ARBA" id="ARBA00019935"/>
    </source>
</evidence>
<proteinExistence type="inferred from homology"/>
<evidence type="ECO:0000256" key="2">
    <source>
        <dbReference type="ARBA" id="ARBA00002764"/>
    </source>
</evidence>
<dbReference type="Proteomes" id="UP001168380">
    <property type="component" value="Unassembled WGS sequence"/>
</dbReference>
<keyword evidence="7 11" id="KW-0328">Glycosyltransferase</keyword>
<dbReference type="Pfam" id="PF08323">
    <property type="entry name" value="Glyco_transf_5"/>
    <property type="match status" value="1"/>
</dbReference>
<dbReference type="InterPro" id="IPR001296">
    <property type="entry name" value="Glyco_trans_1"/>
</dbReference>
<dbReference type="NCBIfam" id="NF001899">
    <property type="entry name" value="PRK00654.1-2"/>
    <property type="match status" value="1"/>
</dbReference>
<organism evidence="14 15">
    <name type="scientific">Gilvimarinus algae</name>
    <dbReference type="NCBI Taxonomy" id="3058037"/>
    <lineage>
        <taxon>Bacteria</taxon>
        <taxon>Pseudomonadati</taxon>
        <taxon>Pseudomonadota</taxon>
        <taxon>Gammaproteobacteria</taxon>
        <taxon>Cellvibrionales</taxon>
        <taxon>Cellvibrionaceae</taxon>
        <taxon>Gilvimarinus</taxon>
    </lineage>
</organism>
<keyword evidence="9 11" id="KW-0320">Glycogen biosynthesis</keyword>
<dbReference type="SUPFAM" id="SSF53756">
    <property type="entry name" value="UDP-Glycosyltransferase/glycogen phosphorylase"/>
    <property type="match status" value="1"/>
</dbReference>
<dbReference type="PANTHER" id="PTHR45825:SF11">
    <property type="entry name" value="ALPHA AMYLASE DOMAIN-CONTAINING PROTEIN"/>
    <property type="match status" value="1"/>
</dbReference>
<evidence type="ECO:0000256" key="5">
    <source>
        <dbReference type="ARBA" id="ARBA00012588"/>
    </source>
</evidence>
<protein>
    <recommendedName>
        <fullName evidence="6 11">Glycogen synthase</fullName>
        <ecNumber evidence="5 11">2.4.1.21</ecNumber>
    </recommendedName>
    <alternativeName>
        <fullName evidence="10 11">Starch [bacterial glycogen] synthase</fullName>
    </alternativeName>
</protein>
<gene>
    <name evidence="11 14" type="primary">glgA</name>
    <name evidence="14" type="ORF">QWI16_09835</name>
</gene>
<keyword evidence="8 11" id="KW-0808">Transferase</keyword>
<accession>A0ABT8TEF8</accession>
<comment type="pathway">
    <text evidence="3 11">Glycan biosynthesis; glycogen biosynthesis.</text>
</comment>
<dbReference type="GO" id="GO:0009011">
    <property type="term" value="F:alpha-1,4-glucan glucosyltransferase (ADP-glucose donor) activity"/>
    <property type="evidence" value="ECO:0007669"/>
    <property type="project" value="UniProtKB-EC"/>
</dbReference>